<proteinExistence type="predicted"/>
<dbReference type="Pfam" id="PF00078">
    <property type="entry name" value="RVT_1"/>
    <property type="match status" value="1"/>
</dbReference>
<dbReference type="Proteomes" id="UP000234323">
    <property type="component" value="Unassembled WGS sequence"/>
</dbReference>
<dbReference type="VEuPathDB" id="FungiDB:RhiirA1_469060"/>
<dbReference type="PROSITE" id="PS50878">
    <property type="entry name" value="RT_POL"/>
    <property type="match status" value="1"/>
</dbReference>
<organism evidence="2 3">
    <name type="scientific">Rhizophagus irregularis</name>
    <dbReference type="NCBI Taxonomy" id="588596"/>
    <lineage>
        <taxon>Eukaryota</taxon>
        <taxon>Fungi</taxon>
        <taxon>Fungi incertae sedis</taxon>
        <taxon>Mucoromycota</taxon>
        <taxon>Glomeromycotina</taxon>
        <taxon>Glomeromycetes</taxon>
        <taxon>Glomerales</taxon>
        <taxon>Glomeraceae</taxon>
        <taxon>Rhizophagus</taxon>
    </lineage>
</organism>
<dbReference type="InterPro" id="IPR000477">
    <property type="entry name" value="RT_dom"/>
</dbReference>
<reference evidence="2 3" key="1">
    <citation type="submission" date="2015-10" db="EMBL/GenBank/DDBJ databases">
        <title>Genome analyses suggest a sexual origin of heterokaryosis in a supposedly ancient asexual fungus.</title>
        <authorList>
            <person name="Ropars J."/>
            <person name="Sedzielewska K."/>
            <person name="Noel J."/>
            <person name="Charron P."/>
            <person name="Farinelli L."/>
            <person name="Marton T."/>
            <person name="Kruger M."/>
            <person name="Pelin A."/>
            <person name="Brachmann A."/>
            <person name="Corradi N."/>
        </authorList>
    </citation>
    <scope>NUCLEOTIDE SEQUENCE [LARGE SCALE GENOMIC DNA]</scope>
    <source>
        <strain evidence="2 3">A4</strain>
    </source>
</reference>
<protein>
    <recommendedName>
        <fullName evidence="1">Reverse transcriptase domain-containing protein</fullName>
    </recommendedName>
</protein>
<dbReference type="VEuPathDB" id="FungiDB:FUN_021028"/>
<feature type="non-terminal residue" evidence="2">
    <location>
        <position position="80"/>
    </location>
</feature>
<evidence type="ECO:0000313" key="3">
    <source>
        <dbReference type="Proteomes" id="UP000234323"/>
    </source>
</evidence>
<gene>
    <name evidence="2" type="ORF">RhiirA4_286407</name>
</gene>
<dbReference type="AlphaFoldDB" id="A0A2I1HC70"/>
<evidence type="ECO:0000313" key="2">
    <source>
        <dbReference type="EMBL" id="PKY56491.1"/>
    </source>
</evidence>
<feature type="non-terminal residue" evidence="2">
    <location>
        <position position="1"/>
    </location>
</feature>
<comment type="caution">
    <text evidence="2">The sequence shown here is derived from an EMBL/GenBank/DDBJ whole genome shotgun (WGS) entry which is preliminary data.</text>
</comment>
<evidence type="ECO:0000259" key="1">
    <source>
        <dbReference type="PROSITE" id="PS50878"/>
    </source>
</evidence>
<sequence>LFMDISKAYDFVNIQMLELSMKTIGLPPRFISLVLDISLNRYNRILVNNETTDEYHVEDGLDQGEVWSPILWRIFYDALL</sequence>
<name>A0A2I1HC70_9GLOM</name>
<dbReference type="EMBL" id="LLXI01002200">
    <property type="protein sequence ID" value="PKY56491.1"/>
    <property type="molecule type" value="Genomic_DNA"/>
</dbReference>
<keyword evidence="3" id="KW-1185">Reference proteome</keyword>
<accession>A0A2I1HC70</accession>
<feature type="domain" description="Reverse transcriptase" evidence="1">
    <location>
        <begin position="1"/>
        <end position="80"/>
    </location>
</feature>